<dbReference type="AlphaFoldDB" id="A0A1F6BKP2"/>
<evidence type="ECO:0000313" key="4">
    <source>
        <dbReference type="EMBL" id="OGG37438.1"/>
    </source>
</evidence>
<dbReference type="Pfam" id="PF17782">
    <property type="entry name" value="WHD_DprA"/>
    <property type="match status" value="1"/>
</dbReference>
<protein>
    <submittedName>
        <fullName evidence="4">DNA protecting protein DprA</fullName>
    </submittedName>
</protein>
<proteinExistence type="inferred from homology"/>
<evidence type="ECO:0000259" key="3">
    <source>
        <dbReference type="Pfam" id="PF17782"/>
    </source>
</evidence>
<name>A0A1F6BKP2_9BACT</name>
<organism evidence="4 5">
    <name type="scientific">Candidatus Jorgensenbacteria bacterium GWA1_54_12</name>
    <dbReference type="NCBI Taxonomy" id="1798468"/>
    <lineage>
        <taxon>Bacteria</taxon>
        <taxon>Candidatus Joergenseniibacteriota</taxon>
    </lineage>
</organism>
<reference evidence="4 5" key="1">
    <citation type="journal article" date="2016" name="Nat. Commun.">
        <title>Thousands of microbial genomes shed light on interconnected biogeochemical processes in an aquifer system.</title>
        <authorList>
            <person name="Anantharaman K."/>
            <person name="Brown C.T."/>
            <person name="Hug L.A."/>
            <person name="Sharon I."/>
            <person name="Castelle C.J."/>
            <person name="Probst A.J."/>
            <person name="Thomas B.C."/>
            <person name="Singh A."/>
            <person name="Wilkins M.J."/>
            <person name="Karaoz U."/>
            <person name="Brodie E.L."/>
            <person name="Williams K.H."/>
            <person name="Hubbard S.S."/>
            <person name="Banfield J.F."/>
        </authorList>
    </citation>
    <scope>NUCLEOTIDE SEQUENCE [LARGE SCALE GENOMIC DNA]</scope>
</reference>
<dbReference type="Pfam" id="PF02481">
    <property type="entry name" value="DNA_processg_A"/>
    <property type="match status" value="1"/>
</dbReference>
<dbReference type="NCBIfam" id="TIGR00732">
    <property type="entry name" value="dprA"/>
    <property type="match status" value="1"/>
</dbReference>
<feature type="domain" description="Smf/DprA SLOG" evidence="2">
    <location>
        <begin position="4"/>
        <end position="215"/>
    </location>
</feature>
<sequence>MSNVVRIEDDAYPARLREVPKAPEVLWYKGAWRPQLFEQCLAVVGTRQMTRYGNEMARTLVREIAGAGVTIVSGFMYGIDAAAHAAAVEVGGRTIAVMPCGIEVIHPHFQKDLYRAILDRGGLVVSEYAGNAAPELWTYPARNRIVAGLSQAVLVVEGGERSGSLITANLGRAYGRRIFAVPGPATSLVSRGTLQLLKSGEAEMVTEASDVLKYFAARIEMDTNPPENVAQTETAVPREMAILHLLEREPMTIDELSEALATSAEEVGTVLALLELQGAVSEELGTYYVN</sequence>
<dbReference type="InterPro" id="IPR057666">
    <property type="entry name" value="DrpA_SLOG"/>
</dbReference>
<evidence type="ECO:0000256" key="1">
    <source>
        <dbReference type="ARBA" id="ARBA00006525"/>
    </source>
</evidence>
<dbReference type="EMBL" id="MFKH01000011">
    <property type="protein sequence ID" value="OGG37438.1"/>
    <property type="molecule type" value="Genomic_DNA"/>
</dbReference>
<dbReference type="InterPro" id="IPR003488">
    <property type="entry name" value="DprA"/>
</dbReference>
<dbReference type="PANTHER" id="PTHR43022:SF1">
    <property type="entry name" value="PROTEIN SMF"/>
    <property type="match status" value="1"/>
</dbReference>
<gene>
    <name evidence="4" type="ORF">A2110_02220</name>
</gene>
<dbReference type="Gene3D" id="1.10.10.10">
    <property type="entry name" value="Winged helix-like DNA-binding domain superfamily/Winged helix DNA-binding domain"/>
    <property type="match status" value="1"/>
</dbReference>
<dbReference type="PANTHER" id="PTHR43022">
    <property type="entry name" value="PROTEIN SMF"/>
    <property type="match status" value="1"/>
</dbReference>
<accession>A0A1F6BKP2</accession>
<dbReference type="GO" id="GO:0009294">
    <property type="term" value="P:DNA-mediated transformation"/>
    <property type="evidence" value="ECO:0007669"/>
    <property type="project" value="InterPro"/>
</dbReference>
<evidence type="ECO:0000259" key="2">
    <source>
        <dbReference type="Pfam" id="PF02481"/>
    </source>
</evidence>
<dbReference type="SUPFAM" id="SSF102405">
    <property type="entry name" value="MCP/YpsA-like"/>
    <property type="match status" value="1"/>
</dbReference>
<dbReference type="InterPro" id="IPR036388">
    <property type="entry name" value="WH-like_DNA-bd_sf"/>
</dbReference>
<dbReference type="InterPro" id="IPR041614">
    <property type="entry name" value="DprA_WH"/>
</dbReference>
<comment type="caution">
    <text evidence="4">The sequence shown here is derived from an EMBL/GenBank/DDBJ whole genome shotgun (WGS) entry which is preliminary data.</text>
</comment>
<comment type="similarity">
    <text evidence="1">Belongs to the DprA/Smf family.</text>
</comment>
<feature type="domain" description="DprA winged helix" evidence="3">
    <location>
        <begin position="232"/>
        <end position="281"/>
    </location>
</feature>
<dbReference type="Gene3D" id="3.40.50.450">
    <property type="match status" value="1"/>
</dbReference>
<dbReference type="STRING" id="1798468.A2110_02220"/>
<evidence type="ECO:0000313" key="5">
    <source>
        <dbReference type="Proteomes" id="UP000176273"/>
    </source>
</evidence>
<dbReference type="Proteomes" id="UP000176273">
    <property type="component" value="Unassembled WGS sequence"/>
</dbReference>